<name>A0A8T2RWK4_CERRI</name>
<reference evidence="1" key="1">
    <citation type="submission" date="2021-08" db="EMBL/GenBank/DDBJ databases">
        <title>WGS assembly of Ceratopteris richardii.</title>
        <authorList>
            <person name="Marchant D.B."/>
            <person name="Chen G."/>
            <person name="Jenkins J."/>
            <person name="Shu S."/>
            <person name="Leebens-Mack J."/>
            <person name="Grimwood J."/>
            <person name="Schmutz J."/>
            <person name="Soltis P."/>
            <person name="Soltis D."/>
            <person name="Chen Z.-H."/>
        </authorList>
    </citation>
    <scope>NUCLEOTIDE SEQUENCE</scope>
    <source>
        <strain evidence="1">Whitten #5841</strain>
        <tissue evidence="1">Leaf</tissue>
    </source>
</reference>
<dbReference type="AlphaFoldDB" id="A0A8T2RWK4"/>
<organism evidence="1 2">
    <name type="scientific">Ceratopteris richardii</name>
    <name type="common">Triangle waterfern</name>
    <dbReference type="NCBI Taxonomy" id="49495"/>
    <lineage>
        <taxon>Eukaryota</taxon>
        <taxon>Viridiplantae</taxon>
        <taxon>Streptophyta</taxon>
        <taxon>Embryophyta</taxon>
        <taxon>Tracheophyta</taxon>
        <taxon>Polypodiopsida</taxon>
        <taxon>Polypodiidae</taxon>
        <taxon>Polypodiales</taxon>
        <taxon>Pteridineae</taxon>
        <taxon>Pteridaceae</taxon>
        <taxon>Parkerioideae</taxon>
        <taxon>Ceratopteris</taxon>
    </lineage>
</organism>
<sequence length="106" mass="11805">MGSFNNISSNLQLRTCSKDDQVKLICNGVITNNITTLLHLFNGCAMQKRKLLVIEGKSGRPLSIRSNNFLGTKHFIPNNSPKHQHIGHCSEACQMLYGLMSNTVFN</sequence>
<dbReference type="Proteomes" id="UP000825935">
    <property type="component" value="Chromosome 24"/>
</dbReference>
<dbReference type="EMBL" id="CM035429">
    <property type="protein sequence ID" value="KAH7300251.1"/>
    <property type="molecule type" value="Genomic_DNA"/>
</dbReference>
<accession>A0A8T2RWK4</accession>
<proteinExistence type="predicted"/>
<evidence type="ECO:0000313" key="1">
    <source>
        <dbReference type="EMBL" id="KAH7300251.1"/>
    </source>
</evidence>
<keyword evidence="2" id="KW-1185">Reference proteome</keyword>
<protein>
    <submittedName>
        <fullName evidence="1">Uncharacterized protein</fullName>
    </submittedName>
</protein>
<gene>
    <name evidence="1" type="ORF">KP509_24G053400</name>
</gene>
<evidence type="ECO:0000313" key="2">
    <source>
        <dbReference type="Proteomes" id="UP000825935"/>
    </source>
</evidence>
<comment type="caution">
    <text evidence="1">The sequence shown here is derived from an EMBL/GenBank/DDBJ whole genome shotgun (WGS) entry which is preliminary data.</text>
</comment>